<comment type="caution">
    <text evidence="2">The sequence shown here is derived from an EMBL/GenBank/DDBJ whole genome shotgun (WGS) entry which is preliminary data.</text>
</comment>
<reference evidence="2 3" key="1">
    <citation type="submission" date="2017-04" db="EMBL/GenBank/DDBJ databases">
        <title>Draft genome sequence of Marssonina coronaria NL1: causal agent of apple blotch.</title>
        <authorList>
            <person name="Cheng Q."/>
        </authorList>
    </citation>
    <scope>NUCLEOTIDE SEQUENCE [LARGE SCALE GENOMIC DNA]</scope>
    <source>
        <strain evidence="2 3">NL1</strain>
    </source>
</reference>
<dbReference type="PANTHER" id="PTHR35910:SF1">
    <property type="entry name" value="2EXR DOMAIN-CONTAINING PROTEIN"/>
    <property type="match status" value="1"/>
</dbReference>
<feature type="domain" description="2EXR" evidence="1">
    <location>
        <begin position="37"/>
        <end position="119"/>
    </location>
</feature>
<dbReference type="Pfam" id="PF20150">
    <property type="entry name" value="2EXR"/>
    <property type="match status" value="1"/>
</dbReference>
<accession>A0A218YXI0</accession>
<evidence type="ECO:0000259" key="1">
    <source>
        <dbReference type="Pfam" id="PF20150"/>
    </source>
</evidence>
<dbReference type="Proteomes" id="UP000242519">
    <property type="component" value="Unassembled WGS sequence"/>
</dbReference>
<dbReference type="EMBL" id="MZNU01000336">
    <property type="protein sequence ID" value="OWP00060.1"/>
    <property type="molecule type" value="Genomic_DNA"/>
</dbReference>
<keyword evidence="3" id="KW-1185">Reference proteome</keyword>
<evidence type="ECO:0000313" key="3">
    <source>
        <dbReference type="Proteomes" id="UP000242519"/>
    </source>
</evidence>
<dbReference type="InterPro" id="IPR045518">
    <property type="entry name" value="2EXR"/>
</dbReference>
<dbReference type="AlphaFoldDB" id="A0A218YXI0"/>
<protein>
    <recommendedName>
        <fullName evidence="1">2EXR domain-containing protein</fullName>
    </recommendedName>
</protein>
<evidence type="ECO:0000313" key="2">
    <source>
        <dbReference type="EMBL" id="OWP00060.1"/>
    </source>
</evidence>
<sequence>MSKTQAEPEEYVAVNHSPAVLSIGDVSPCFSISPSRFHCFGLLPAELRHEIWRLLLPSKRVVKVDYNIQTGRFYTSTPLPANMRVCRESRLKAMDLYPLHFGTLGHPAMVRANLEIDIIQLDWDPLRLNTIPRQTLKQIRHLKLGGRELQRASTDTILARLQDFRSLEIVYLVSPPAELDYSMYAGHYYRLIMESGAPDTRALPGRIHAELLGYKERRTMAFTQYNNLAQAMRGLARISKRWRCPRLMLDVTSATGENVCTVEL</sequence>
<dbReference type="PANTHER" id="PTHR35910">
    <property type="entry name" value="2EXR DOMAIN-CONTAINING PROTEIN"/>
    <property type="match status" value="1"/>
</dbReference>
<proteinExistence type="predicted"/>
<dbReference type="InParanoid" id="A0A218YXI0"/>
<name>A0A218YXI0_9HELO</name>
<dbReference type="OrthoDB" id="3513892at2759"/>
<organism evidence="2 3">
    <name type="scientific">Diplocarpon coronariae</name>
    <dbReference type="NCBI Taxonomy" id="2795749"/>
    <lineage>
        <taxon>Eukaryota</taxon>
        <taxon>Fungi</taxon>
        <taxon>Dikarya</taxon>
        <taxon>Ascomycota</taxon>
        <taxon>Pezizomycotina</taxon>
        <taxon>Leotiomycetes</taxon>
        <taxon>Helotiales</taxon>
        <taxon>Drepanopezizaceae</taxon>
        <taxon>Diplocarpon</taxon>
    </lineage>
</organism>
<gene>
    <name evidence="2" type="ORF">B2J93_8631</name>
</gene>